<sequence>MSSSGDNNIVHRRVAEKKYEQCLKRLNVTNKQNHINTDSQIRKQKLQPNRQTIGAIDNVPQLILSFFKYQMQAPDCFWE</sequence>
<name>A0A813UC38_9BILA</name>
<protein>
    <submittedName>
        <fullName evidence="1">Uncharacterized protein</fullName>
    </submittedName>
</protein>
<proteinExistence type="predicted"/>
<evidence type="ECO:0000313" key="2">
    <source>
        <dbReference type="Proteomes" id="UP000663870"/>
    </source>
</evidence>
<organism evidence="1 2">
    <name type="scientific">Rotaria sordida</name>
    <dbReference type="NCBI Taxonomy" id="392033"/>
    <lineage>
        <taxon>Eukaryota</taxon>
        <taxon>Metazoa</taxon>
        <taxon>Spiralia</taxon>
        <taxon>Gnathifera</taxon>
        <taxon>Rotifera</taxon>
        <taxon>Eurotatoria</taxon>
        <taxon>Bdelloidea</taxon>
        <taxon>Philodinida</taxon>
        <taxon>Philodinidae</taxon>
        <taxon>Rotaria</taxon>
    </lineage>
</organism>
<gene>
    <name evidence="1" type="ORF">JXQ802_LOCUS5489</name>
</gene>
<comment type="caution">
    <text evidence="1">The sequence shown here is derived from an EMBL/GenBank/DDBJ whole genome shotgun (WGS) entry which is preliminary data.</text>
</comment>
<dbReference type="EMBL" id="CAJNOL010000082">
    <property type="protein sequence ID" value="CAF0826908.1"/>
    <property type="molecule type" value="Genomic_DNA"/>
</dbReference>
<evidence type="ECO:0000313" key="1">
    <source>
        <dbReference type="EMBL" id="CAF0826908.1"/>
    </source>
</evidence>
<reference evidence="1" key="1">
    <citation type="submission" date="2021-02" db="EMBL/GenBank/DDBJ databases">
        <authorList>
            <person name="Nowell W R."/>
        </authorList>
    </citation>
    <scope>NUCLEOTIDE SEQUENCE</scope>
</reference>
<dbReference type="Proteomes" id="UP000663870">
    <property type="component" value="Unassembled WGS sequence"/>
</dbReference>
<accession>A0A813UC38</accession>
<keyword evidence="2" id="KW-1185">Reference proteome</keyword>
<dbReference type="AlphaFoldDB" id="A0A813UC38"/>